<evidence type="ECO:0008006" key="3">
    <source>
        <dbReference type="Google" id="ProtNLM"/>
    </source>
</evidence>
<dbReference type="AlphaFoldDB" id="A0A660SGQ8"/>
<proteinExistence type="predicted"/>
<dbReference type="SUPFAM" id="SSF52540">
    <property type="entry name" value="P-loop containing nucleoside triphosphate hydrolases"/>
    <property type="match status" value="1"/>
</dbReference>
<evidence type="ECO:0000313" key="1">
    <source>
        <dbReference type="EMBL" id="RKX69974.1"/>
    </source>
</evidence>
<dbReference type="EMBL" id="QNBE01000057">
    <property type="protein sequence ID" value="RKX69974.1"/>
    <property type="molecule type" value="Genomic_DNA"/>
</dbReference>
<accession>A0A660SGQ8</accession>
<dbReference type="Pfam" id="PF13469">
    <property type="entry name" value="Sulfotransfer_3"/>
    <property type="match status" value="1"/>
</dbReference>
<name>A0A660SGQ8_UNCW3</name>
<organism evidence="1 2">
    <name type="scientific">candidate division WOR-3 bacterium</name>
    <dbReference type="NCBI Taxonomy" id="2052148"/>
    <lineage>
        <taxon>Bacteria</taxon>
        <taxon>Bacteria division WOR-3</taxon>
    </lineage>
</organism>
<dbReference type="Proteomes" id="UP000268469">
    <property type="component" value="Unassembled WGS sequence"/>
</dbReference>
<reference evidence="1 2" key="1">
    <citation type="submission" date="2018-06" db="EMBL/GenBank/DDBJ databases">
        <title>Extensive metabolic versatility and redundancy in microbially diverse, dynamic hydrothermal sediments.</title>
        <authorList>
            <person name="Dombrowski N."/>
            <person name="Teske A."/>
            <person name="Baker B.J."/>
        </authorList>
    </citation>
    <scope>NUCLEOTIDE SEQUENCE [LARGE SCALE GENOMIC DNA]</scope>
    <source>
        <strain evidence="1">B36_G15</strain>
    </source>
</reference>
<sequence>MPSGGSCTTSPRGDIKLSSRALFKKNWANTLIKVIYIAGFGRSGSTLLGNILGSLHGFIHVGELRYLWDRGFLEDWDCGCGKSFSQCSFWQKVIKDINFPHVIAPHLVNVRERGIHSRHLLYPFTVRKLMMNKMNEYLYWLKLLYQSISEHTGCEWIVDSSKFPSHGYLLDNITNINLYILHLVRDPRTVSYAWWKRTKNLGLKSNRNIMPRFNPIKSATLWLEWNYIIHHTWSYNKNYIFLRYEDFVMQPRSSIFKILAHLGLPKEYCDTIFINENTVKIATQHTISGNPVRFQKGVISVLSSYQDMENLGLGWRSIVSLITLPLLKKFHYALQS</sequence>
<dbReference type="Gene3D" id="3.40.50.300">
    <property type="entry name" value="P-loop containing nucleotide triphosphate hydrolases"/>
    <property type="match status" value="1"/>
</dbReference>
<dbReference type="InterPro" id="IPR027417">
    <property type="entry name" value="P-loop_NTPase"/>
</dbReference>
<gene>
    <name evidence="1" type="ORF">DRP53_06540</name>
</gene>
<protein>
    <recommendedName>
        <fullName evidence="3">Sulfotransferase</fullName>
    </recommendedName>
</protein>
<comment type="caution">
    <text evidence="1">The sequence shown here is derived from an EMBL/GenBank/DDBJ whole genome shotgun (WGS) entry which is preliminary data.</text>
</comment>
<evidence type="ECO:0000313" key="2">
    <source>
        <dbReference type="Proteomes" id="UP000268469"/>
    </source>
</evidence>